<evidence type="ECO:0000313" key="10">
    <source>
        <dbReference type="Proteomes" id="UP000241421"/>
    </source>
</evidence>
<evidence type="ECO:0000256" key="3">
    <source>
        <dbReference type="ARBA" id="ARBA00022729"/>
    </source>
</evidence>
<feature type="compositionally biased region" description="Low complexity" evidence="7">
    <location>
        <begin position="39"/>
        <end position="59"/>
    </location>
</feature>
<dbReference type="GO" id="GO:0046872">
    <property type="term" value="F:metal ion binding"/>
    <property type="evidence" value="ECO:0007669"/>
    <property type="project" value="UniProtKB-KW"/>
</dbReference>
<dbReference type="PROSITE" id="PS51007">
    <property type="entry name" value="CYTC"/>
    <property type="match status" value="1"/>
</dbReference>
<organism evidence="9 10">
    <name type="scientific">Massilia glaciei</name>
    <dbReference type="NCBI Taxonomy" id="1524097"/>
    <lineage>
        <taxon>Bacteria</taxon>
        <taxon>Pseudomonadati</taxon>
        <taxon>Pseudomonadota</taxon>
        <taxon>Betaproteobacteria</taxon>
        <taxon>Burkholderiales</taxon>
        <taxon>Oxalobacteraceae</taxon>
        <taxon>Telluria group</taxon>
        <taxon>Massilia</taxon>
    </lineage>
</organism>
<evidence type="ECO:0000313" key="9">
    <source>
        <dbReference type="EMBL" id="PWF55348.1"/>
    </source>
</evidence>
<evidence type="ECO:0000256" key="2">
    <source>
        <dbReference type="ARBA" id="ARBA00022723"/>
    </source>
</evidence>
<dbReference type="GO" id="GO:0020037">
    <property type="term" value="F:heme binding"/>
    <property type="evidence" value="ECO:0007669"/>
    <property type="project" value="InterPro"/>
</dbReference>
<keyword evidence="3" id="KW-0732">Signal</keyword>
<keyword evidence="1 6" id="KW-0349">Heme</keyword>
<evidence type="ECO:0000256" key="1">
    <source>
        <dbReference type="ARBA" id="ARBA00022617"/>
    </source>
</evidence>
<dbReference type="InterPro" id="IPR036909">
    <property type="entry name" value="Cyt_c-like_dom_sf"/>
</dbReference>
<evidence type="ECO:0000259" key="8">
    <source>
        <dbReference type="PROSITE" id="PS51007"/>
    </source>
</evidence>
<evidence type="ECO:0000256" key="7">
    <source>
        <dbReference type="SAM" id="MobiDB-lite"/>
    </source>
</evidence>
<evidence type="ECO:0000256" key="6">
    <source>
        <dbReference type="PROSITE-ProRule" id="PRU00433"/>
    </source>
</evidence>
<dbReference type="InterPro" id="IPR051395">
    <property type="entry name" value="Cytochrome_c_Peroxidase/MauG"/>
</dbReference>
<keyword evidence="5 6" id="KW-0408">Iron</keyword>
<proteinExistence type="predicted"/>
<sequence length="496" mass="51444">MAPSPIERSITMKSITPGLLLVALLSACGGGGAPTTAPVSLPTIGTGPAPTPAAPGAQANRDGSALTTTAAGFIDTANPFFKPLGNGRSCATCHAQAEGWSITPPALAARFANTNGTDPVFRLIDGANSPNALAVTLDQKRLAYSMLLTKGLIRVGLPVPAGAEFTLLRADDPYGYASATELSLFRRPLASTNLKFASSVMWDNRETTADANSTSCIRGAVPALCFGPIDADLLHQANGAVRGHAEAAQDLTAAEQRAIVDFEKSLFTAQLTSTAAGDLTAAGALGGPALLSQGAFYWGINDVAVGDYLSGAPFTPAAMTLFGAWRDAAAGPNPSAQNLARASIARGEQLFNTRPMNIVGVAGFSDTLRQPLQRGTCTSCHNAPNAGSHSVARQFDTGVSAANLRTPDMPLYTLRNNVTGEVVDTTDPGTALISGKWADIGKMKTPALRGLAARPPYFHNGSAATLEDTVRFYDRRFRMGLSPQDVADLGAFLKAL</sequence>
<dbReference type="GO" id="GO:0004130">
    <property type="term" value="F:cytochrome-c peroxidase activity"/>
    <property type="evidence" value="ECO:0007669"/>
    <property type="project" value="TreeGrafter"/>
</dbReference>
<feature type="region of interest" description="Disordered" evidence="7">
    <location>
        <begin position="39"/>
        <end position="62"/>
    </location>
</feature>
<accession>A0A2U2I6F0</accession>
<reference evidence="9 10" key="1">
    <citation type="submission" date="2018-04" db="EMBL/GenBank/DDBJ databases">
        <title>Massilia violaceinigra sp. nov., a novel purple-pigmented bacterium isolated from Tianshan glacier, Xinjiang, China.</title>
        <authorList>
            <person name="Wang H."/>
        </authorList>
    </citation>
    <scope>NUCLEOTIDE SEQUENCE [LARGE SCALE GENOMIC DNA]</scope>
    <source>
        <strain evidence="9 10">B448-2</strain>
    </source>
</reference>
<dbReference type="Proteomes" id="UP000241421">
    <property type="component" value="Unassembled WGS sequence"/>
</dbReference>
<dbReference type="OrthoDB" id="9805202at2"/>
<dbReference type="AlphaFoldDB" id="A0A2U2I6F0"/>
<dbReference type="EMBL" id="PXWF02000032">
    <property type="protein sequence ID" value="PWF55348.1"/>
    <property type="molecule type" value="Genomic_DNA"/>
</dbReference>
<keyword evidence="10" id="KW-1185">Reference proteome</keyword>
<name>A0A2U2I6F0_9BURK</name>
<protein>
    <submittedName>
        <fullName evidence="9">Cytochrome C</fullName>
    </submittedName>
</protein>
<evidence type="ECO:0000256" key="5">
    <source>
        <dbReference type="ARBA" id="ARBA00023004"/>
    </source>
</evidence>
<dbReference type="PANTHER" id="PTHR30600:SF10">
    <property type="entry name" value="BLL6722 PROTEIN"/>
    <property type="match status" value="1"/>
</dbReference>
<dbReference type="InterPro" id="IPR009056">
    <property type="entry name" value="Cyt_c-like_dom"/>
</dbReference>
<dbReference type="SUPFAM" id="SSF46626">
    <property type="entry name" value="Cytochrome c"/>
    <property type="match status" value="1"/>
</dbReference>
<dbReference type="Gene3D" id="1.10.760.10">
    <property type="entry name" value="Cytochrome c-like domain"/>
    <property type="match status" value="2"/>
</dbReference>
<evidence type="ECO:0000256" key="4">
    <source>
        <dbReference type="ARBA" id="ARBA00023002"/>
    </source>
</evidence>
<feature type="domain" description="Cytochrome c" evidence="8">
    <location>
        <begin position="342"/>
        <end position="496"/>
    </location>
</feature>
<comment type="caution">
    <text evidence="9">The sequence shown here is derived from an EMBL/GenBank/DDBJ whole genome shotgun (WGS) entry which is preliminary data.</text>
</comment>
<keyword evidence="2 6" id="KW-0479">Metal-binding</keyword>
<gene>
    <name evidence="9" type="ORF">C7C56_002330</name>
</gene>
<keyword evidence="4" id="KW-0560">Oxidoreductase</keyword>
<dbReference type="PANTHER" id="PTHR30600">
    <property type="entry name" value="CYTOCHROME C PEROXIDASE-RELATED"/>
    <property type="match status" value="1"/>
</dbReference>
<dbReference type="GO" id="GO:0009055">
    <property type="term" value="F:electron transfer activity"/>
    <property type="evidence" value="ECO:0007669"/>
    <property type="project" value="InterPro"/>
</dbReference>